<gene>
    <name evidence="2" type="ORF">NON19_23240</name>
</gene>
<name>A0ABT1PKV7_9ACTN</name>
<sequence>MSGNQTAGVDLEELRALIAEELELPVEEITDEADLKNDLAVDSLTAMEVAVQLEKKYRIKIDEGEITSLTSLATIHRIVSAKVETA</sequence>
<dbReference type="EMBL" id="JANFNH010000033">
    <property type="protein sequence ID" value="MCQ4044863.1"/>
    <property type="molecule type" value="Genomic_DNA"/>
</dbReference>
<protein>
    <submittedName>
        <fullName evidence="2">Acyl carrier protein</fullName>
    </submittedName>
</protein>
<dbReference type="RefSeq" id="WP_255930920.1">
    <property type="nucleotide sequence ID" value="NZ_JANFNH010000033.1"/>
</dbReference>
<evidence type="ECO:0000259" key="1">
    <source>
        <dbReference type="PROSITE" id="PS50075"/>
    </source>
</evidence>
<proteinExistence type="predicted"/>
<accession>A0ABT1PKV7</accession>
<comment type="caution">
    <text evidence="2">The sequence shown here is derived from an EMBL/GenBank/DDBJ whole genome shotgun (WGS) entry which is preliminary data.</text>
</comment>
<dbReference type="Proteomes" id="UP001206206">
    <property type="component" value="Unassembled WGS sequence"/>
</dbReference>
<organism evidence="2 3">
    <name type="scientific">Streptantibioticus rubrisoli</name>
    <dbReference type="NCBI Taxonomy" id="1387313"/>
    <lineage>
        <taxon>Bacteria</taxon>
        <taxon>Bacillati</taxon>
        <taxon>Actinomycetota</taxon>
        <taxon>Actinomycetes</taxon>
        <taxon>Kitasatosporales</taxon>
        <taxon>Streptomycetaceae</taxon>
        <taxon>Streptantibioticus</taxon>
    </lineage>
</organism>
<dbReference type="PROSITE" id="PS50075">
    <property type="entry name" value="CARRIER"/>
    <property type="match status" value="1"/>
</dbReference>
<dbReference type="InterPro" id="IPR036736">
    <property type="entry name" value="ACP-like_sf"/>
</dbReference>
<feature type="domain" description="Carrier" evidence="1">
    <location>
        <begin position="5"/>
        <end position="83"/>
    </location>
</feature>
<dbReference type="InterPro" id="IPR009081">
    <property type="entry name" value="PP-bd_ACP"/>
</dbReference>
<reference evidence="2 3" key="1">
    <citation type="submission" date="2022-06" db="EMBL/GenBank/DDBJ databases">
        <title>Draft genome sequence of type strain Streptomyces rubrisoli DSM 42083.</title>
        <authorList>
            <person name="Duangmal K."/>
            <person name="Klaysubun C."/>
        </authorList>
    </citation>
    <scope>NUCLEOTIDE SEQUENCE [LARGE SCALE GENOMIC DNA]</scope>
    <source>
        <strain evidence="2 3">DSM 42083</strain>
    </source>
</reference>
<dbReference type="Gene3D" id="1.10.1200.10">
    <property type="entry name" value="ACP-like"/>
    <property type="match status" value="1"/>
</dbReference>
<dbReference type="SUPFAM" id="SSF47336">
    <property type="entry name" value="ACP-like"/>
    <property type="match status" value="1"/>
</dbReference>
<keyword evidence="3" id="KW-1185">Reference proteome</keyword>
<evidence type="ECO:0000313" key="3">
    <source>
        <dbReference type="Proteomes" id="UP001206206"/>
    </source>
</evidence>
<dbReference type="Pfam" id="PF00550">
    <property type="entry name" value="PP-binding"/>
    <property type="match status" value="1"/>
</dbReference>
<evidence type="ECO:0000313" key="2">
    <source>
        <dbReference type="EMBL" id="MCQ4044863.1"/>
    </source>
</evidence>